<protein>
    <submittedName>
        <fullName evidence="2">DUF3100 domain-containing protein</fullName>
    </submittedName>
</protein>
<evidence type="ECO:0000313" key="3">
    <source>
        <dbReference type="Proteomes" id="UP000824151"/>
    </source>
</evidence>
<feature type="transmembrane region" description="Helical" evidence="1">
    <location>
        <begin position="421"/>
        <end position="447"/>
    </location>
</feature>
<proteinExistence type="predicted"/>
<feature type="transmembrane region" description="Helical" evidence="1">
    <location>
        <begin position="234"/>
        <end position="258"/>
    </location>
</feature>
<organism evidence="2 3">
    <name type="scientific">Candidatus Nesterenkonia stercoripullorum</name>
    <dbReference type="NCBI Taxonomy" id="2838701"/>
    <lineage>
        <taxon>Bacteria</taxon>
        <taxon>Bacillati</taxon>
        <taxon>Actinomycetota</taxon>
        <taxon>Actinomycetes</taxon>
        <taxon>Micrococcales</taxon>
        <taxon>Micrococcaceae</taxon>
        <taxon>Nesterenkonia</taxon>
    </lineage>
</organism>
<feature type="transmembrane region" description="Helical" evidence="1">
    <location>
        <begin position="203"/>
        <end position="228"/>
    </location>
</feature>
<sequence>MDKATWQPERIDYSFRSPQFWVLVTLIVIIASAAQGLGAAEIDLGIAAVTLLPMIWGLLMGAVVSVQRIRPMPINLQHAAGAIMSVAVLLLCARLSFTMGPNLTTILQAGPALALQELGNVFGSILLALPLAVLLRMGPATVGATFSIDREASFAMVTARFGANSPQYRGVLSMYVFGSVVGAIIVSLTASLIASADFFDPRALAMGAGVGSGSMMAAGAAAVVAAHPEMQDQILALAATANLIATLAGVYLGVWVSLPVADRFYRFLTRHRTGSAEDAPESEPSPLAKAGEAVAATVLRTPDVRLPVWNSLVVFCGAGVLVAIIAARGFSWGMVATYAMLGVLVALSLWIARLTQGKVPALIVVVTLGVLASSPISPLAGWIATVSETVDFLSVITVMLTVAGLSLGKDIPMLKSISWKIIPVGIVVIAATYLTSTAIAHVVLGLWG</sequence>
<gene>
    <name evidence="2" type="ORF">H9871_01495</name>
</gene>
<feature type="transmembrane region" description="Helical" evidence="1">
    <location>
        <begin position="359"/>
        <end position="384"/>
    </location>
</feature>
<keyword evidence="1" id="KW-1133">Transmembrane helix</keyword>
<evidence type="ECO:0000313" key="2">
    <source>
        <dbReference type="EMBL" id="HIW98796.1"/>
    </source>
</evidence>
<dbReference type="InterPro" id="IPR021450">
    <property type="entry name" value="DUF3100"/>
</dbReference>
<comment type="caution">
    <text evidence="2">The sequence shown here is derived from an EMBL/GenBank/DDBJ whole genome shotgun (WGS) entry which is preliminary data.</text>
</comment>
<feature type="transmembrane region" description="Helical" evidence="1">
    <location>
        <begin position="332"/>
        <end position="352"/>
    </location>
</feature>
<reference evidence="2" key="1">
    <citation type="journal article" date="2021" name="PeerJ">
        <title>Extensive microbial diversity within the chicken gut microbiome revealed by metagenomics and culture.</title>
        <authorList>
            <person name="Gilroy R."/>
            <person name="Ravi A."/>
            <person name="Getino M."/>
            <person name="Pursley I."/>
            <person name="Horton D.L."/>
            <person name="Alikhan N.F."/>
            <person name="Baker D."/>
            <person name="Gharbi K."/>
            <person name="Hall N."/>
            <person name="Watson M."/>
            <person name="Adriaenssens E.M."/>
            <person name="Foster-Nyarko E."/>
            <person name="Jarju S."/>
            <person name="Secka A."/>
            <person name="Antonio M."/>
            <person name="Oren A."/>
            <person name="Chaudhuri R.R."/>
            <person name="La Ragione R."/>
            <person name="Hildebrand F."/>
            <person name="Pallen M.J."/>
        </authorList>
    </citation>
    <scope>NUCLEOTIDE SEQUENCE</scope>
    <source>
        <strain evidence="2">ChiHejej3B27-3195</strain>
    </source>
</reference>
<dbReference type="Proteomes" id="UP000824151">
    <property type="component" value="Unassembled WGS sequence"/>
</dbReference>
<feature type="transmembrane region" description="Helical" evidence="1">
    <location>
        <begin position="20"/>
        <end position="38"/>
    </location>
</feature>
<feature type="transmembrane region" description="Helical" evidence="1">
    <location>
        <begin position="174"/>
        <end position="196"/>
    </location>
</feature>
<reference evidence="2" key="2">
    <citation type="submission" date="2021-04" db="EMBL/GenBank/DDBJ databases">
        <authorList>
            <person name="Gilroy R."/>
        </authorList>
    </citation>
    <scope>NUCLEOTIDE SEQUENCE</scope>
    <source>
        <strain evidence="2">ChiHejej3B27-3195</strain>
    </source>
</reference>
<dbReference type="Pfam" id="PF11299">
    <property type="entry name" value="DUF3100"/>
    <property type="match status" value="1"/>
</dbReference>
<dbReference type="EMBL" id="DXGD01000056">
    <property type="protein sequence ID" value="HIW98796.1"/>
    <property type="molecule type" value="Genomic_DNA"/>
</dbReference>
<feature type="transmembrane region" description="Helical" evidence="1">
    <location>
        <begin position="390"/>
        <end position="409"/>
    </location>
</feature>
<keyword evidence="1" id="KW-0472">Membrane</keyword>
<evidence type="ECO:0000256" key="1">
    <source>
        <dbReference type="SAM" id="Phobius"/>
    </source>
</evidence>
<feature type="transmembrane region" description="Helical" evidence="1">
    <location>
        <begin position="308"/>
        <end position="326"/>
    </location>
</feature>
<feature type="transmembrane region" description="Helical" evidence="1">
    <location>
        <begin position="78"/>
        <end position="97"/>
    </location>
</feature>
<dbReference type="AlphaFoldDB" id="A0A9D1S2L0"/>
<accession>A0A9D1S2L0</accession>
<keyword evidence="1" id="KW-0812">Transmembrane</keyword>
<name>A0A9D1S2L0_9MICC</name>
<feature type="transmembrane region" description="Helical" evidence="1">
    <location>
        <begin position="44"/>
        <end position="66"/>
    </location>
</feature>